<evidence type="ECO:0000313" key="4">
    <source>
        <dbReference type="Proteomes" id="UP000539473"/>
    </source>
</evidence>
<evidence type="ECO:0000313" key="3">
    <source>
        <dbReference type="EMBL" id="MBB5375538.1"/>
    </source>
</evidence>
<organism evidence="3 4">
    <name type="scientific">Deinococcus metalli</name>
    <dbReference type="NCBI Taxonomy" id="1141878"/>
    <lineage>
        <taxon>Bacteria</taxon>
        <taxon>Thermotogati</taxon>
        <taxon>Deinococcota</taxon>
        <taxon>Deinococci</taxon>
        <taxon>Deinococcales</taxon>
        <taxon>Deinococcaceae</taxon>
        <taxon>Deinococcus</taxon>
    </lineage>
</organism>
<dbReference type="NCBIfam" id="TIGR02427">
    <property type="entry name" value="protocat_pcaD"/>
    <property type="match status" value="1"/>
</dbReference>
<dbReference type="InterPro" id="IPR029058">
    <property type="entry name" value="AB_hydrolase_fold"/>
</dbReference>
<gene>
    <name evidence="2" type="ORF">GCM10017781_00580</name>
    <name evidence="3" type="ORF">HNQ07_000982</name>
</gene>
<dbReference type="GO" id="GO:0047570">
    <property type="term" value="F:3-oxoadipate enol-lactonase activity"/>
    <property type="evidence" value="ECO:0007669"/>
    <property type="project" value="InterPro"/>
</dbReference>
<evidence type="ECO:0000313" key="2">
    <source>
        <dbReference type="EMBL" id="GHF28523.1"/>
    </source>
</evidence>
<dbReference type="PANTHER" id="PTHR43433:SF1">
    <property type="entry name" value="BLL5160 PROTEIN"/>
    <property type="match status" value="1"/>
</dbReference>
<keyword evidence="5" id="KW-1185">Reference proteome</keyword>
<dbReference type="EMBL" id="BNAJ01000001">
    <property type="protein sequence ID" value="GHF28523.1"/>
    <property type="molecule type" value="Genomic_DNA"/>
</dbReference>
<dbReference type="InterPro" id="IPR026968">
    <property type="entry name" value="PcaD/CatD"/>
</dbReference>
<dbReference type="Proteomes" id="UP000619376">
    <property type="component" value="Unassembled WGS sequence"/>
</dbReference>
<dbReference type="AlphaFoldDB" id="A0A7W8KD57"/>
<dbReference type="RefSeq" id="WP_184109728.1">
    <property type="nucleotide sequence ID" value="NZ_BNAJ01000001.1"/>
</dbReference>
<accession>A0A7W8KD57</accession>
<sequence>MSIPVPAPFTEVRGVSLHVRYRPRPGARTVLFLNALGSDGRIWDGVAAELGGTCGTIQYDQRGQGLSDAPPGEYTLRDHTADLIGLLDALGVERAVLAGVSVGGLIAQDVAAAHPERVAGLVLCGTGARIGTPDAWQQRIEAVRAGRLADLAPGIVGRWFTPAFFVGRPAEARGYVNMLARTSPQGYVGTCAALRDADLREQTAALSVPAVVLCGEADESTPPDLNRDLATRLGTDLHVIPDAAHLTGVERPRVVIDHIRAFLASLDAGKTVS</sequence>
<dbReference type="Pfam" id="PF12697">
    <property type="entry name" value="Abhydrolase_6"/>
    <property type="match status" value="1"/>
</dbReference>
<dbReference type="PANTHER" id="PTHR43433">
    <property type="entry name" value="HYDROLASE, ALPHA/BETA FOLD FAMILY PROTEIN"/>
    <property type="match status" value="1"/>
</dbReference>
<feature type="domain" description="AB hydrolase-1" evidence="1">
    <location>
        <begin position="30"/>
        <end position="257"/>
    </location>
</feature>
<evidence type="ECO:0000259" key="1">
    <source>
        <dbReference type="Pfam" id="PF12697"/>
    </source>
</evidence>
<reference evidence="2" key="1">
    <citation type="journal article" date="2014" name="Int. J. Syst. Evol. Microbiol.">
        <title>Complete genome of a new Firmicutes species belonging to the dominant human colonic microbiota ('Ruminococcus bicirculans') reveals two chromosomes and a selective capacity to utilize plant glucans.</title>
        <authorList>
            <consortium name="NISC Comparative Sequencing Program"/>
            <person name="Wegmann U."/>
            <person name="Louis P."/>
            <person name="Goesmann A."/>
            <person name="Henrissat B."/>
            <person name="Duncan S.H."/>
            <person name="Flint H.J."/>
        </authorList>
    </citation>
    <scope>NUCLEOTIDE SEQUENCE</scope>
    <source>
        <strain evidence="2">CGMCC 1.18437</strain>
    </source>
</reference>
<dbReference type="EMBL" id="JACHFK010000001">
    <property type="protein sequence ID" value="MBB5375538.1"/>
    <property type="molecule type" value="Genomic_DNA"/>
</dbReference>
<name>A0A7W8KD57_9DEIO</name>
<dbReference type="Proteomes" id="UP000539473">
    <property type="component" value="Unassembled WGS sequence"/>
</dbReference>
<comment type="caution">
    <text evidence="3">The sequence shown here is derived from an EMBL/GenBank/DDBJ whole genome shotgun (WGS) entry which is preliminary data.</text>
</comment>
<dbReference type="Gene3D" id="3.40.50.1820">
    <property type="entry name" value="alpha/beta hydrolase"/>
    <property type="match status" value="1"/>
</dbReference>
<dbReference type="PRINTS" id="PR00111">
    <property type="entry name" value="ABHYDROLASE"/>
</dbReference>
<proteinExistence type="predicted"/>
<reference evidence="2" key="4">
    <citation type="submission" date="2024-05" db="EMBL/GenBank/DDBJ databases">
        <authorList>
            <person name="Sun Q."/>
            <person name="Zhou Y."/>
        </authorList>
    </citation>
    <scope>NUCLEOTIDE SEQUENCE</scope>
    <source>
        <strain evidence="2">CGMCC 1.18437</strain>
    </source>
</reference>
<dbReference type="InterPro" id="IPR000073">
    <property type="entry name" value="AB_hydrolase_1"/>
</dbReference>
<reference evidence="3 4" key="3">
    <citation type="submission" date="2020-08" db="EMBL/GenBank/DDBJ databases">
        <title>Genomic Encyclopedia of Type Strains, Phase IV (KMG-IV): sequencing the most valuable type-strain genomes for metagenomic binning, comparative biology and taxonomic classification.</title>
        <authorList>
            <person name="Goeker M."/>
        </authorList>
    </citation>
    <scope>NUCLEOTIDE SEQUENCE [LARGE SCALE GENOMIC DNA]</scope>
    <source>
        <strain evidence="3 4">DSM 27521</strain>
    </source>
</reference>
<protein>
    <submittedName>
        <fullName evidence="3">3-oxoadipate enol-lactonase</fullName>
    </submittedName>
</protein>
<dbReference type="GO" id="GO:0042952">
    <property type="term" value="P:beta-ketoadipate pathway"/>
    <property type="evidence" value="ECO:0007669"/>
    <property type="project" value="InterPro"/>
</dbReference>
<dbReference type="SUPFAM" id="SSF53474">
    <property type="entry name" value="alpha/beta-Hydrolases"/>
    <property type="match status" value="1"/>
</dbReference>
<dbReference type="InterPro" id="IPR050471">
    <property type="entry name" value="AB_hydrolase"/>
</dbReference>
<reference evidence="5" key="2">
    <citation type="journal article" date="2019" name="Int. J. Syst. Evol. Microbiol.">
        <title>The Global Catalogue of Microorganisms (GCM) 10K type strain sequencing project: providing services to taxonomists for standard genome sequencing and annotation.</title>
        <authorList>
            <consortium name="The Broad Institute Genomics Platform"/>
            <consortium name="The Broad Institute Genome Sequencing Center for Infectious Disease"/>
            <person name="Wu L."/>
            <person name="Ma J."/>
        </authorList>
    </citation>
    <scope>NUCLEOTIDE SEQUENCE [LARGE SCALE GENOMIC DNA]</scope>
    <source>
        <strain evidence="5">CGMCC 1.18437</strain>
    </source>
</reference>
<evidence type="ECO:0000313" key="5">
    <source>
        <dbReference type="Proteomes" id="UP000619376"/>
    </source>
</evidence>